<sequence length="119" mass="14047">MEELSYKDLTQAELDSLKDIYISNRVTSMTEADLRKFVREIIIDQIKGTVGHAEEKEAWAEIKEYFSDDFSKKILEVKEKSAKNPKNDLKSPEEIEFNKRLSLLKRQQEEKSSKDMWED</sequence>
<dbReference type="Pfam" id="PF24012">
    <property type="entry name" value="DUF7326"/>
    <property type="match status" value="1"/>
</dbReference>
<organism evidence="1 2">
    <name type="scientific">Prochlorococcus marinus XMU1408</name>
    <dbReference type="NCBI Taxonomy" id="2213228"/>
    <lineage>
        <taxon>Bacteria</taxon>
        <taxon>Bacillati</taxon>
        <taxon>Cyanobacteriota</taxon>
        <taxon>Cyanophyceae</taxon>
        <taxon>Synechococcales</taxon>
        <taxon>Prochlorococcaceae</taxon>
        <taxon>Prochlorococcus</taxon>
    </lineage>
</organism>
<dbReference type="EMBL" id="QJUE01000002">
    <property type="protein sequence ID" value="PYE03161.1"/>
    <property type="molecule type" value="Genomic_DNA"/>
</dbReference>
<dbReference type="OrthoDB" id="541326at2"/>
<accession>A0A318R6R1</accession>
<evidence type="ECO:0000313" key="2">
    <source>
        <dbReference type="Proteomes" id="UP000247807"/>
    </source>
</evidence>
<proteinExistence type="predicted"/>
<protein>
    <submittedName>
        <fullName evidence="1">Uncharacterized protein</fullName>
    </submittedName>
</protein>
<evidence type="ECO:0000313" key="1">
    <source>
        <dbReference type="EMBL" id="PYE03161.1"/>
    </source>
</evidence>
<dbReference type="Proteomes" id="UP000247807">
    <property type="component" value="Unassembled WGS sequence"/>
</dbReference>
<name>A0A318R6R1_PROMR</name>
<gene>
    <name evidence="1" type="ORF">DNJ73_05335</name>
</gene>
<reference evidence="1 2" key="1">
    <citation type="journal article" date="2018" name="Appl. Environ. Microbiol.">
        <title>Genome rearrangement shapes Prochlorococcus ecological adaptation.</title>
        <authorList>
            <person name="Yan W."/>
            <person name="Wei S."/>
            <person name="Wang Q."/>
            <person name="Xiao X."/>
            <person name="Zeng Q."/>
            <person name="Jiao N."/>
            <person name="Zhang R."/>
        </authorList>
    </citation>
    <scope>NUCLEOTIDE SEQUENCE [LARGE SCALE GENOMIC DNA]</scope>
    <source>
        <strain evidence="1 2">XMU1408</strain>
    </source>
</reference>
<dbReference type="InterPro" id="IPR055750">
    <property type="entry name" value="DUF7326"/>
</dbReference>
<comment type="caution">
    <text evidence="1">The sequence shown here is derived from an EMBL/GenBank/DDBJ whole genome shotgun (WGS) entry which is preliminary data.</text>
</comment>
<dbReference type="RefSeq" id="WP_158466656.1">
    <property type="nucleotide sequence ID" value="NZ_QJUE01000002.1"/>
</dbReference>
<dbReference type="AlphaFoldDB" id="A0A318R6R1"/>